<accession>A0A0W8G0J1</accession>
<evidence type="ECO:0000313" key="1">
    <source>
        <dbReference type="EMBL" id="KUG26667.1"/>
    </source>
</evidence>
<dbReference type="AlphaFoldDB" id="A0A0W8G0J1"/>
<proteinExistence type="predicted"/>
<gene>
    <name evidence="1" type="ORF">ASZ90_003489</name>
</gene>
<name>A0A0W8G0J1_9ZZZZ</name>
<reference evidence="1" key="1">
    <citation type="journal article" date="2015" name="Proc. Natl. Acad. Sci. U.S.A.">
        <title>Networks of energetic and metabolic interactions define dynamics in microbial communities.</title>
        <authorList>
            <person name="Embree M."/>
            <person name="Liu J.K."/>
            <person name="Al-Bassam M.M."/>
            <person name="Zengler K."/>
        </authorList>
    </citation>
    <scope>NUCLEOTIDE SEQUENCE</scope>
</reference>
<sequence>MSLCDVKEFKYEDVSQHCSTIEDMEDQIKYLNCVLYEWNNNRPTLDPNGGMVPNFEERIKNDIEIREKLIGGEGTGRTKTTNSSKIVWLKNKQDLVFLYDKLIELEFIVEVYGKDKFLAEHFTFADEEIIPEKIKSLRKNLKNNYSNPSKAIDLIITKLEELNKDSGLKEE</sequence>
<organism evidence="1">
    <name type="scientific">hydrocarbon metagenome</name>
    <dbReference type="NCBI Taxonomy" id="938273"/>
    <lineage>
        <taxon>unclassified sequences</taxon>
        <taxon>metagenomes</taxon>
        <taxon>ecological metagenomes</taxon>
    </lineage>
</organism>
<comment type="caution">
    <text evidence="1">The sequence shown here is derived from an EMBL/GenBank/DDBJ whole genome shotgun (WGS) entry which is preliminary data.</text>
</comment>
<dbReference type="EMBL" id="LNQE01000425">
    <property type="protein sequence ID" value="KUG26667.1"/>
    <property type="molecule type" value="Genomic_DNA"/>
</dbReference>
<protein>
    <submittedName>
        <fullName evidence="1">Uncharacterized protein</fullName>
    </submittedName>
</protein>